<proteinExistence type="inferred from homology"/>
<dbReference type="RefSeq" id="WP_188575385.1">
    <property type="nucleotide sequence ID" value="NZ_BMDZ01000006.1"/>
</dbReference>
<dbReference type="PROSITE" id="PS00840">
    <property type="entry name" value="SUMT_2"/>
    <property type="match status" value="1"/>
</dbReference>
<comment type="caution">
    <text evidence="10">The sequence shown here is derived from an EMBL/GenBank/DDBJ whole genome shotgun (WGS) entry which is preliminary data.</text>
</comment>
<evidence type="ECO:0000256" key="6">
    <source>
        <dbReference type="ARBA" id="ARBA00022691"/>
    </source>
</evidence>
<evidence type="ECO:0000256" key="3">
    <source>
        <dbReference type="ARBA" id="ARBA00022573"/>
    </source>
</evidence>
<dbReference type="Proteomes" id="UP000603352">
    <property type="component" value="Unassembled WGS sequence"/>
</dbReference>
<dbReference type="SUPFAM" id="SSF53790">
    <property type="entry name" value="Tetrapyrrole methylase"/>
    <property type="match status" value="1"/>
</dbReference>
<dbReference type="InterPro" id="IPR035996">
    <property type="entry name" value="4pyrrol_Methylase_sf"/>
</dbReference>
<keyword evidence="4 8" id="KW-0489">Methyltransferase</keyword>
<keyword evidence="6" id="KW-0949">S-adenosyl-L-methionine</keyword>
<keyword evidence="3" id="KW-0169">Cobalamin biosynthesis</keyword>
<dbReference type="PIRSF" id="PIRSF036427">
    <property type="entry name" value="Precrrn-2_mtase"/>
    <property type="match status" value="1"/>
</dbReference>
<accession>A0ABQ1IAJ1</accession>
<dbReference type="Pfam" id="PF00590">
    <property type="entry name" value="TP_methylase"/>
    <property type="match status" value="1"/>
</dbReference>
<dbReference type="NCBIfam" id="TIGR01467">
    <property type="entry name" value="cobI_cbiL"/>
    <property type="match status" value="1"/>
</dbReference>
<keyword evidence="5 8" id="KW-0808">Transferase</keyword>
<evidence type="ECO:0000259" key="9">
    <source>
        <dbReference type="Pfam" id="PF00590"/>
    </source>
</evidence>
<evidence type="ECO:0000256" key="8">
    <source>
        <dbReference type="RuleBase" id="RU003960"/>
    </source>
</evidence>
<dbReference type="CDD" id="cd11645">
    <property type="entry name" value="Precorrin_2_C20_MT"/>
    <property type="match status" value="1"/>
</dbReference>
<gene>
    <name evidence="10" type="primary">cobI</name>
    <name evidence="10" type="ORF">GCM10011505_09260</name>
</gene>
<evidence type="ECO:0000256" key="5">
    <source>
        <dbReference type="ARBA" id="ARBA00022679"/>
    </source>
</evidence>
<reference evidence="11" key="1">
    <citation type="journal article" date="2019" name="Int. J. Syst. Evol. Microbiol.">
        <title>The Global Catalogue of Microorganisms (GCM) 10K type strain sequencing project: providing services to taxonomists for standard genome sequencing and annotation.</title>
        <authorList>
            <consortium name="The Broad Institute Genomics Platform"/>
            <consortium name="The Broad Institute Genome Sequencing Center for Infectious Disease"/>
            <person name="Wu L."/>
            <person name="Ma J."/>
        </authorList>
    </citation>
    <scope>NUCLEOTIDE SEQUENCE [LARGE SCALE GENOMIC DNA]</scope>
    <source>
        <strain evidence="11">CGMCC 1.10188</strain>
    </source>
</reference>
<protein>
    <submittedName>
        <fullName evidence="10">Precorrin-2 C(20)-methyltransferase</fullName>
    </submittedName>
</protein>
<comment type="similarity">
    <text evidence="2 7 8">Belongs to the precorrin methyltransferase family.</text>
</comment>
<dbReference type="InterPro" id="IPR012382">
    <property type="entry name" value="CobI/CbiL"/>
</dbReference>
<dbReference type="InterPro" id="IPR003043">
    <property type="entry name" value="Uropor_MeTrfase_CS"/>
</dbReference>
<evidence type="ECO:0000313" key="10">
    <source>
        <dbReference type="EMBL" id="GGB30027.1"/>
    </source>
</evidence>
<evidence type="ECO:0000256" key="2">
    <source>
        <dbReference type="ARBA" id="ARBA00005879"/>
    </source>
</evidence>
<organism evidence="10 11">
    <name type="scientific">Tistrella bauzanensis</name>
    <dbReference type="NCBI Taxonomy" id="657419"/>
    <lineage>
        <taxon>Bacteria</taxon>
        <taxon>Pseudomonadati</taxon>
        <taxon>Pseudomonadota</taxon>
        <taxon>Alphaproteobacteria</taxon>
        <taxon>Geminicoccales</taxon>
        <taxon>Geminicoccaceae</taxon>
        <taxon>Tistrella</taxon>
    </lineage>
</organism>
<dbReference type="InterPro" id="IPR000878">
    <property type="entry name" value="4pyrrol_Mease"/>
</dbReference>
<feature type="domain" description="Tetrapyrrole methylase" evidence="9">
    <location>
        <begin position="12"/>
        <end position="227"/>
    </location>
</feature>
<sequence>MAARIGDAAAGRLIGLGMGPGDPELITLKAARLLGHLPVIAHIHAETPETGGEAAPSGAGLARGIAGELIRTDATLIAIAMPMREDRAAGAAAYDAGAARIAGHLAEGHDVGVLCEGDPLTFGSFMYLAARLSGRFRVEVVPGITSMTAAAARLVLPLAARTDSLAIIPATLPEAELARRLDAADGAAFLKIGRHLPKLRRVLAAAGLADHAWYVERATRPEERILKLSMLADDTAPYFSLILVHRRGEATR</sequence>
<dbReference type="InterPro" id="IPR014776">
    <property type="entry name" value="4pyrrole_Mease_sub2"/>
</dbReference>
<dbReference type="Gene3D" id="3.40.1010.10">
    <property type="entry name" value="Cobalt-precorrin-4 Transmethylase, Domain 1"/>
    <property type="match status" value="1"/>
</dbReference>
<evidence type="ECO:0000256" key="7">
    <source>
        <dbReference type="PIRNR" id="PIRNR036427"/>
    </source>
</evidence>
<evidence type="ECO:0000256" key="4">
    <source>
        <dbReference type="ARBA" id="ARBA00022603"/>
    </source>
</evidence>
<dbReference type="Gene3D" id="3.30.950.10">
    <property type="entry name" value="Methyltransferase, Cobalt-precorrin-4 Transmethylase, Domain 2"/>
    <property type="match status" value="1"/>
</dbReference>
<dbReference type="PANTHER" id="PTHR43467:SF2">
    <property type="entry name" value="COBALT-PRECORRIN-2 C(20)-METHYLTRANSFERASE"/>
    <property type="match status" value="1"/>
</dbReference>
<keyword evidence="11" id="KW-1185">Reference proteome</keyword>
<dbReference type="PANTHER" id="PTHR43467">
    <property type="entry name" value="COBALT-PRECORRIN-2 C(20)-METHYLTRANSFERASE"/>
    <property type="match status" value="1"/>
</dbReference>
<evidence type="ECO:0000313" key="11">
    <source>
        <dbReference type="Proteomes" id="UP000603352"/>
    </source>
</evidence>
<name>A0ABQ1IAJ1_9PROT</name>
<dbReference type="InterPro" id="IPR014777">
    <property type="entry name" value="4pyrrole_Mease_sub1"/>
</dbReference>
<evidence type="ECO:0000256" key="1">
    <source>
        <dbReference type="ARBA" id="ARBA00004953"/>
    </source>
</evidence>
<dbReference type="EMBL" id="BMDZ01000006">
    <property type="protein sequence ID" value="GGB30027.1"/>
    <property type="molecule type" value="Genomic_DNA"/>
</dbReference>
<comment type="pathway">
    <text evidence="1">Cofactor biosynthesis; adenosylcobalamin biosynthesis.</text>
</comment>
<dbReference type="InterPro" id="IPR006364">
    <property type="entry name" value="CobI/CbiL/CobIJ_dom"/>
</dbReference>